<keyword evidence="1" id="KW-1133">Transmembrane helix</keyword>
<comment type="caution">
    <text evidence="2">The sequence shown here is derived from an EMBL/GenBank/DDBJ whole genome shotgun (WGS) entry which is preliminary data.</text>
</comment>
<reference evidence="2" key="1">
    <citation type="submission" date="2019-06" db="EMBL/GenBank/DDBJ databases">
        <authorList>
            <person name="Zheng W."/>
        </authorList>
    </citation>
    <scope>NUCLEOTIDE SEQUENCE</scope>
    <source>
        <strain evidence="2">QDHG01</strain>
    </source>
</reference>
<keyword evidence="1" id="KW-0812">Transmembrane</keyword>
<protein>
    <submittedName>
        <fullName evidence="2">Uncharacterized protein</fullName>
    </submittedName>
</protein>
<feature type="transmembrane region" description="Helical" evidence="1">
    <location>
        <begin position="160"/>
        <end position="184"/>
    </location>
</feature>
<keyword evidence="1" id="KW-0472">Membrane</keyword>
<keyword evidence="3" id="KW-1185">Reference proteome</keyword>
<feature type="transmembrane region" description="Helical" evidence="1">
    <location>
        <begin position="93"/>
        <end position="114"/>
    </location>
</feature>
<feature type="transmembrane region" description="Helical" evidence="1">
    <location>
        <begin position="196"/>
        <end position="218"/>
    </location>
</feature>
<evidence type="ECO:0000313" key="3">
    <source>
        <dbReference type="Proteomes" id="UP000785679"/>
    </source>
</evidence>
<proteinExistence type="predicted"/>
<dbReference type="EMBL" id="RRYP01014717">
    <property type="protein sequence ID" value="TNV75839.1"/>
    <property type="molecule type" value="Genomic_DNA"/>
</dbReference>
<evidence type="ECO:0000256" key="1">
    <source>
        <dbReference type="SAM" id="Phobius"/>
    </source>
</evidence>
<sequence length="252" mass="29157">MLLQEIANLINQCTLYKVSQYYKELMLSNGLNTTPSLDQGSSFSPERKSHPLNSINQPMIPAGYYQPQALPNYEQFINDPHFKLEQELKCSRITIMVFSIITYVLFVTAGIFPFTSFSRGIFQTFYPMMELIPHLFLAVEAHSRVSKPIDEQLRNQESRTCSLISFIFFTIVPVAAIIVTISLYYVIDACESGCRIYFMCVYFFGILPMLTWIPLWFLPFSYFNYMSKLQVAKKNQILRQHPQSGQVQGEKI</sequence>
<dbReference type="Proteomes" id="UP000785679">
    <property type="component" value="Unassembled WGS sequence"/>
</dbReference>
<organism evidence="2 3">
    <name type="scientific">Halteria grandinella</name>
    <dbReference type="NCBI Taxonomy" id="5974"/>
    <lineage>
        <taxon>Eukaryota</taxon>
        <taxon>Sar</taxon>
        <taxon>Alveolata</taxon>
        <taxon>Ciliophora</taxon>
        <taxon>Intramacronucleata</taxon>
        <taxon>Spirotrichea</taxon>
        <taxon>Stichotrichia</taxon>
        <taxon>Sporadotrichida</taxon>
        <taxon>Halteriidae</taxon>
        <taxon>Halteria</taxon>
    </lineage>
</organism>
<name>A0A8J8NJG8_HALGN</name>
<evidence type="ECO:0000313" key="2">
    <source>
        <dbReference type="EMBL" id="TNV75839.1"/>
    </source>
</evidence>
<accession>A0A8J8NJG8</accession>
<gene>
    <name evidence="2" type="ORF">FGO68_gene4477</name>
</gene>
<dbReference type="AlphaFoldDB" id="A0A8J8NJG8"/>